<comment type="caution">
    <text evidence="2">The sequence shown here is derived from an EMBL/GenBank/DDBJ whole genome shotgun (WGS) entry which is preliminary data.</text>
</comment>
<name>A0ABQ8U7P6_9EUKA</name>
<dbReference type="Proteomes" id="UP001141327">
    <property type="component" value="Unassembled WGS sequence"/>
</dbReference>
<evidence type="ECO:0000313" key="3">
    <source>
        <dbReference type="Proteomes" id="UP001141327"/>
    </source>
</evidence>
<organism evidence="2 3">
    <name type="scientific">Paratrimastix pyriformis</name>
    <dbReference type="NCBI Taxonomy" id="342808"/>
    <lineage>
        <taxon>Eukaryota</taxon>
        <taxon>Metamonada</taxon>
        <taxon>Preaxostyla</taxon>
        <taxon>Paratrimastigidae</taxon>
        <taxon>Paratrimastix</taxon>
    </lineage>
</organism>
<evidence type="ECO:0000256" key="1">
    <source>
        <dbReference type="SAM" id="MobiDB-lite"/>
    </source>
</evidence>
<dbReference type="EMBL" id="JAPMOS010000273">
    <property type="protein sequence ID" value="KAJ4453364.1"/>
    <property type="molecule type" value="Genomic_DNA"/>
</dbReference>
<accession>A0ABQ8U7P6</accession>
<feature type="region of interest" description="Disordered" evidence="1">
    <location>
        <begin position="113"/>
        <end position="133"/>
    </location>
</feature>
<sequence length="133" mass="13946">MSTSSHSILASQLVLSDGSDSARITTTEGKSVAFPTGASATQLDVTGKATFYGDAEFKGNVVIGAAPTMPLKLTQLNDVSISPTDTTDQRLVRFDTATGKWVADVTYSDTPSASTLVRRTSNGEIKSSPDKID</sequence>
<feature type="compositionally biased region" description="Polar residues" evidence="1">
    <location>
        <begin position="113"/>
        <end position="125"/>
    </location>
</feature>
<proteinExistence type="predicted"/>
<evidence type="ECO:0000313" key="2">
    <source>
        <dbReference type="EMBL" id="KAJ4453364.1"/>
    </source>
</evidence>
<reference evidence="2" key="1">
    <citation type="journal article" date="2022" name="bioRxiv">
        <title>Genomics of Preaxostyla Flagellates Illuminates Evolutionary Transitions and the Path Towards Mitochondrial Loss.</title>
        <authorList>
            <person name="Novak L.V.F."/>
            <person name="Treitli S.C."/>
            <person name="Pyrih J."/>
            <person name="Halakuc P."/>
            <person name="Pipaliya S.V."/>
            <person name="Vacek V."/>
            <person name="Brzon O."/>
            <person name="Soukal P."/>
            <person name="Eme L."/>
            <person name="Dacks J.B."/>
            <person name="Karnkowska A."/>
            <person name="Elias M."/>
            <person name="Hampl V."/>
        </authorList>
    </citation>
    <scope>NUCLEOTIDE SEQUENCE</scope>
    <source>
        <strain evidence="2">RCP-MX</strain>
    </source>
</reference>
<gene>
    <name evidence="2" type="ORF">PAPYR_12172</name>
</gene>
<keyword evidence="3" id="KW-1185">Reference proteome</keyword>
<protein>
    <submittedName>
        <fullName evidence="2">Uncharacterized protein</fullName>
    </submittedName>
</protein>